<proteinExistence type="predicted"/>
<feature type="compositionally biased region" description="Basic and acidic residues" evidence="1">
    <location>
        <begin position="133"/>
        <end position="143"/>
    </location>
</feature>
<reference evidence="3" key="1">
    <citation type="submission" date="2023-10" db="EMBL/GenBank/DDBJ databases">
        <title>Genome assemblies of two species of porcelain crab, Petrolisthes cinctipes and Petrolisthes manimaculis (Anomura: Porcellanidae).</title>
        <authorList>
            <person name="Angst P."/>
        </authorList>
    </citation>
    <scope>NUCLEOTIDE SEQUENCE</scope>
    <source>
        <strain evidence="3">PB745_01</strain>
        <tissue evidence="3">Gill</tissue>
    </source>
</reference>
<comment type="caution">
    <text evidence="3">The sequence shown here is derived from an EMBL/GenBank/DDBJ whole genome shotgun (WGS) entry which is preliminary data.</text>
</comment>
<feature type="compositionally biased region" description="Low complexity" evidence="1">
    <location>
        <begin position="145"/>
        <end position="156"/>
    </location>
</feature>
<feature type="compositionally biased region" description="Gly residues" evidence="1">
    <location>
        <begin position="48"/>
        <end position="62"/>
    </location>
</feature>
<feature type="signal peptide" evidence="2">
    <location>
        <begin position="1"/>
        <end position="23"/>
    </location>
</feature>
<sequence>MTQLLRALVTAAAVVCVCKWVRGPRGRKRGYLSVVESEELEVGEKLRGGGGGGEVRGSGGEVRGSVVGASEMPLEDLSVSPASLTDLDSALGGSTASPDSTRKTHSGCSSMSDRDEENFECYGEAEDIECDSDSARMGDDIDGNHLLSPPHSLPPSNFSRRNSWVRRSLRGSPASTQDKVVPPRRWASFRQ</sequence>
<name>A0AAE1BM82_PETCI</name>
<feature type="region of interest" description="Disordered" evidence="1">
    <location>
        <begin position="43"/>
        <end position="115"/>
    </location>
</feature>
<evidence type="ECO:0000256" key="1">
    <source>
        <dbReference type="SAM" id="MobiDB-lite"/>
    </source>
</evidence>
<keyword evidence="2" id="KW-0732">Signal</keyword>
<dbReference type="EMBL" id="JAWQEG010007610">
    <property type="protein sequence ID" value="KAK3852039.1"/>
    <property type="molecule type" value="Genomic_DNA"/>
</dbReference>
<dbReference type="AlphaFoldDB" id="A0AAE1BM82"/>
<evidence type="ECO:0000313" key="4">
    <source>
        <dbReference type="Proteomes" id="UP001286313"/>
    </source>
</evidence>
<feature type="region of interest" description="Disordered" evidence="1">
    <location>
        <begin position="130"/>
        <end position="191"/>
    </location>
</feature>
<accession>A0AAE1BM82</accession>
<dbReference type="Proteomes" id="UP001286313">
    <property type="component" value="Unassembled WGS sequence"/>
</dbReference>
<feature type="chain" id="PRO_5042226473" description="Secreted protein" evidence="2">
    <location>
        <begin position="24"/>
        <end position="191"/>
    </location>
</feature>
<protein>
    <recommendedName>
        <fullName evidence="5">Secreted protein</fullName>
    </recommendedName>
</protein>
<gene>
    <name evidence="3" type="ORF">Pcinc_041350</name>
</gene>
<organism evidence="3 4">
    <name type="scientific">Petrolisthes cinctipes</name>
    <name type="common">Flat porcelain crab</name>
    <dbReference type="NCBI Taxonomy" id="88211"/>
    <lineage>
        <taxon>Eukaryota</taxon>
        <taxon>Metazoa</taxon>
        <taxon>Ecdysozoa</taxon>
        <taxon>Arthropoda</taxon>
        <taxon>Crustacea</taxon>
        <taxon>Multicrustacea</taxon>
        <taxon>Malacostraca</taxon>
        <taxon>Eumalacostraca</taxon>
        <taxon>Eucarida</taxon>
        <taxon>Decapoda</taxon>
        <taxon>Pleocyemata</taxon>
        <taxon>Anomura</taxon>
        <taxon>Galatheoidea</taxon>
        <taxon>Porcellanidae</taxon>
        <taxon>Petrolisthes</taxon>
    </lineage>
</organism>
<evidence type="ECO:0000313" key="3">
    <source>
        <dbReference type="EMBL" id="KAK3852039.1"/>
    </source>
</evidence>
<evidence type="ECO:0000256" key="2">
    <source>
        <dbReference type="SAM" id="SignalP"/>
    </source>
</evidence>
<evidence type="ECO:0008006" key="5">
    <source>
        <dbReference type="Google" id="ProtNLM"/>
    </source>
</evidence>
<keyword evidence="4" id="KW-1185">Reference proteome</keyword>